<dbReference type="InterPro" id="IPR051799">
    <property type="entry name" value="NADH_flavin_oxidoreductase"/>
</dbReference>
<dbReference type="InterPro" id="IPR001155">
    <property type="entry name" value="OxRdtase_FMN_N"/>
</dbReference>
<evidence type="ECO:0000313" key="4">
    <source>
        <dbReference type="EMBL" id="AKB12694.1"/>
    </source>
</evidence>
<dbReference type="GO" id="GO:0010181">
    <property type="term" value="F:FMN binding"/>
    <property type="evidence" value="ECO:0007669"/>
    <property type="project" value="InterPro"/>
</dbReference>
<dbReference type="HOGENOM" id="CLU_012153_2_3_2"/>
<dbReference type="Gene3D" id="3.20.20.70">
    <property type="entry name" value="Aldolase class I"/>
    <property type="match status" value="1"/>
</dbReference>
<gene>
    <name evidence="4" type="ORF">MSTHT_0936</name>
</gene>
<dbReference type="PANTHER" id="PTHR43656">
    <property type="entry name" value="BINDING OXIDOREDUCTASE, PUTATIVE (AFU_ORTHOLOGUE AFUA_2G08260)-RELATED"/>
    <property type="match status" value="1"/>
</dbReference>
<dbReference type="PATRIC" id="fig|523844.20.peg.1206"/>
<evidence type="ECO:0000256" key="1">
    <source>
        <dbReference type="ARBA" id="ARBA00022630"/>
    </source>
</evidence>
<dbReference type="InterPro" id="IPR013785">
    <property type="entry name" value="Aldolase_TIM"/>
</dbReference>
<dbReference type="PANTHER" id="PTHR43656:SF2">
    <property type="entry name" value="BINDING OXIDOREDUCTASE, PUTATIVE (AFU_ORTHOLOGUE AFUA_2G08260)-RELATED"/>
    <property type="match status" value="1"/>
</dbReference>
<dbReference type="OrthoDB" id="122964at2157"/>
<reference evidence="4 5" key="1">
    <citation type="submission" date="2014-07" db="EMBL/GenBank/DDBJ databases">
        <title>Methanogenic archaea and the global carbon cycle.</title>
        <authorList>
            <person name="Henriksen J.R."/>
            <person name="Luke J."/>
            <person name="Reinhart S."/>
            <person name="Benedict M.N."/>
            <person name="Youngblut N.D."/>
            <person name="Metcalf M.E."/>
            <person name="Whitaker R.J."/>
            <person name="Metcalf W.W."/>
        </authorList>
    </citation>
    <scope>NUCLEOTIDE SEQUENCE [LARGE SCALE GENOMIC DNA]</scope>
    <source>
        <strain evidence="5">ATCC 43570 / DSM 1825 / OCM 12 / VKM B-1830 / TM-1</strain>
    </source>
</reference>
<dbReference type="STRING" id="523844.MSTHT_0936"/>
<dbReference type="RefSeq" id="WP_048166826.1">
    <property type="nucleotide sequence ID" value="NZ_CP009501.1"/>
</dbReference>
<dbReference type="Proteomes" id="UP000066529">
    <property type="component" value="Chromosome"/>
</dbReference>
<evidence type="ECO:0000256" key="2">
    <source>
        <dbReference type="ARBA" id="ARBA00023002"/>
    </source>
</evidence>
<dbReference type="GeneID" id="41603747"/>
<dbReference type="GO" id="GO:0008670">
    <property type="term" value="F:2,4-dienoyl-CoA reductase (NADPH) activity"/>
    <property type="evidence" value="ECO:0007669"/>
    <property type="project" value="UniProtKB-EC"/>
</dbReference>
<dbReference type="EMBL" id="CP009501">
    <property type="protein sequence ID" value="AKB12694.1"/>
    <property type="molecule type" value="Genomic_DNA"/>
</dbReference>
<protein>
    <submittedName>
        <fullName evidence="4">2,4-dienoyl-CoA reductase [NADPH]</fullName>
        <ecNumber evidence="4">1.3.1.34</ecNumber>
    </submittedName>
</protein>
<organism evidence="4 5">
    <name type="scientific">Methanosarcina thermophila (strain ATCC 43570 / DSM 1825 / OCM 12 / VKM B-1830 / TM-1)</name>
    <dbReference type="NCBI Taxonomy" id="523844"/>
    <lineage>
        <taxon>Archaea</taxon>
        <taxon>Methanobacteriati</taxon>
        <taxon>Methanobacteriota</taxon>
        <taxon>Stenosarchaea group</taxon>
        <taxon>Methanomicrobia</taxon>
        <taxon>Methanosarcinales</taxon>
        <taxon>Methanosarcinaceae</taxon>
        <taxon>Methanosarcina</taxon>
    </lineage>
</organism>
<dbReference type="CDD" id="cd02803">
    <property type="entry name" value="OYE_like_FMN_family"/>
    <property type="match status" value="1"/>
</dbReference>
<accession>A0A0E3H8P1</accession>
<feature type="domain" description="NADH:flavin oxidoreductase/NADH oxidase N-terminal" evidence="3">
    <location>
        <begin position="2"/>
        <end position="341"/>
    </location>
</feature>
<sequence>MIFDPITVCNLELQNRFVRSATHEFLAEEDGTPTSRLGDVYEELAKNEVGLIITGYSYVLPGGQSDILQQGIYDDRFIEPYRKITERVHRYRSKIVLQIVHGGRQANVSDEYPVPIAPSAVKDGHSAVVPREMTEDEILEMIEAFTKAAVRAKKAGFDGVQLHCAHGFLLSNFISPYTNRRTDRWGGSVENRTRIITEIVRRIKEETGNSFPILVKLNATDGFQPGCSKKAEIGLDITQAVEIAKLLEKAGVCAIEVSGGIGETAGVTIRTAINAPAKEAYFKDCSKAIKDAVNIPVILVGGIRSLQVINYLLENGFADLVSMSRVFISEPDIVLKFKSGQVKKARCVSCNLCFDPEGISCNFEFE</sequence>
<proteinExistence type="predicted"/>
<dbReference type="SUPFAM" id="SSF51395">
    <property type="entry name" value="FMN-linked oxidoreductases"/>
    <property type="match status" value="1"/>
</dbReference>
<dbReference type="AlphaFoldDB" id="A0A0E3H8P1"/>
<dbReference type="Pfam" id="PF00724">
    <property type="entry name" value="Oxidored_FMN"/>
    <property type="match status" value="1"/>
</dbReference>
<dbReference type="EC" id="1.3.1.34" evidence="4"/>
<dbReference type="KEGG" id="mthr:MSTHT_0936"/>
<keyword evidence="2 4" id="KW-0560">Oxidoreductase</keyword>
<keyword evidence="1" id="KW-0285">Flavoprotein</keyword>
<evidence type="ECO:0000313" key="5">
    <source>
        <dbReference type="Proteomes" id="UP000066529"/>
    </source>
</evidence>
<name>A0A0E3H8P1_METTT</name>
<evidence type="ECO:0000259" key="3">
    <source>
        <dbReference type="Pfam" id="PF00724"/>
    </source>
</evidence>